<evidence type="ECO:0000256" key="6">
    <source>
        <dbReference type="ARBA" id="ARBA00022888"/>
    </source>
</evidence>
<dbReference type="Proteomes" id="UP000002217">
    <property type="component" value="Chromosome"/>
</dbReference>
<evidence type="ECO:0000256" key="4">
    <source>
        <dbReference type="ARBA" id="ARBA00022741"/>
    </source>
</evidence>
<evidence type="ECO:0000256" key="3">
    <source>
        <dbReference type="ARBA" id="ARBA00012737"/>
    </source>
</evidence>
<dbReference type="PANTHER" id="PTHR43284">
    <property type="entry name" value="ASPARAGINE SYNTHETASE (GLUTAMINE-HYDROLYZING)"/>
    <property type="match status" value="1"/>
</dbReference>
<dbReference type="InterPro" id="IPR014729">
    <property type="entry name" value="Rossmann-like_a/b/a_fold"/>
</dbReference>
<dbReference type="Pfam" id="PF13537">
    <property type="entry name" value="GATase_7"/>
    <property type="match status" value="1"/>
</dbReference>
<dbReference type="PANTHER" id="PTHR43284:SF1">
    <property type="entry name" value="ASPARAGINE SYNTHETASE"/>
    <property type="match status" value="1"/>
</dbReference>
<feature type="binding site" evidence="9">
    <location>
        <position position="100"/>
    </location>
    <ligand>
        <name>L-glutamine</name>
        <dbReference type="ChEBI" id="CHEBI:58359"/>
    </ligand>
</feature>
<name>C8W5K6_DESAS</name>
<dbReference type="STRING" id="485916.Dtox_3272"/>
<dbReference type="Pfam" id="PF00733">
    <property type="entry name" value="Asn_synthase"/>
    <property type="match status" value="1"/>
</dbReference>
<dbReference type="InterPro" id="IPR051786">
    <property type="entry name" value="ASN_synthetase/amidase"/>
</dbReference>
<evidence type="ECO:0000256" key="7">
    <source>
        <dbReference type="ARBA" id="ARBA00022962"/>
    </source>
</evidence>
<keyword evidence="4 9" id="KW-0547">Nucleotide-binding</keyword>
<evidence type="ECO:0000256" key="5">
    <source>
        <dbReference type="ARBA" id="ARBA00022840"/>
    </source>
</evidence>
<organism evidence="11 12">
    <name type="scientific">Desulfofarcimen acetoxidans (strain ATCC 49208 / DSM 771 / KCTC 5769 / VKM B-1644 / 5575)</name>
    <name type="common">Desulfotomaculum acetoxidans</name>
    <dbReference type="NCBI Taxonomy" id="485916"/>
    <lineage>
        <taxon>Bacteria</taxon>
        <taxon>Bacillati</taxon>
        <taxon>Bacillota</taxon>
        <taxon>Clostridia</taxon>
        <taxon>Eubacteriales</taxon>
        <taxon>Peptococcaceae</taxon>
        <taxon>Desulfofarcimen</taxon>
    </lineage>
</organism>
<dbReference type="eggNOG" id="COG0367">
    <property type="taxonomic scope" value="Bacteria"/>
</dbReference>
<dbReference type="SUPFAM" id="SSF56235">
    <property type="entry name" value="N-terminal nucleophile aminohydrolases (Ntn hydrolases)"/>
    <property type="match status" value="1"/>
</dbReference>
<proteinExistence type="inferred from homology"/>
<dbReference type="CDD" id="cd00712">
    <property type="entry name" value="AsnB"/>
    <property type="match status" value="1"/>
</dbReference>
<keyword evidence="11" id="KW-0436">Ligase</keyword>
<dbReference type="PROSITE" id="PS51278">
    <property type="entry name" value="GATASE_TYPE_2"/>
    <property type="match status" value="1"/>
</dbReference>
<dbReference type="RefSeq" id="WP_015758698.1">
    <property type="nucleotide sequence ID" value="NC_013216.1"/>
</dbReference>
<evidence type="ECO:0000256" key="1">
    <source>
        <dbReference type="ARBA" id="ARBA00005187"/>
    </source>
</evidence>
<dbReference type="EMBL" id="CP001720">
    <property type="protein sequence ID" value="ACV64006.1"/>
    <property type="molecule type" value="Genomic_DNA"/>
</dbReference>
<dbReference type="GO" id="GO:0005524">
    <property type="term" value="F:ATP binding"/>
    <property type="evidence" value="ECO:0007669"/>
    <property type="project" value="UniProtKB-KW"/>
</dbReference>
<accession>C8W5K6</accession>
<keyword evidence="7" id="KW-0315">Glutamine amidotransferase</keyword>
<feature type="domain" description="Glutamine amidotransferase type-2" evidence="10">
    <location>
        <begin position="5"/>
        <end position="217"/>
    </location>
</feature>
<keyword evidence="6" id="KW-0061">Asparagine biosynthesis</keyword>
<dbReference type="InterPro" id="IPR033738">
    <property type="entry name" value="AsnB_N"/>
</dbReference>
<keyword evidence="12" id="KW-1185">Reference proteome</keyword>
<keyword evidence="6" id="KW-0028">Amino-acid biosynthesis</keyword>
<evidence type="ECO:0000259" key="10">
    <source>
        <dbReference type="PROSITE" id="PS51278"/>
    </source>
</evidence>
<evidence type="ECO:0000256" key="8">
    <source>
        <dbReference type="ARBA" id="ARBA00048741"/>
    </source>
</evidence>
<gene>
    <name evidence="11" type="ordered locus">Dtox_3272</name>
</gene>
<reference evidence="11 12" key="1">
    <citation type="journal article" date="2009" name="Stand. Genomic Sci.">
        <title>Complete genome sequence of Desulfotomaculum acetoxidans type strain (5575).</title>
        <authorList>
            <person name="Spring S."/>
            <person name="Lapidus A."/>
            <person name="Schroder M."/>
            <person name="Gleim D."/>
            <person name="Sims D."/>
            <person name="Meincke L."/>
            <person name="Glavina Del Rio T."/>
            <person name="Tice H."/>
            <person name="Copeland A."/>
            <person name="Cheng J.F."/>
            <person name="Lucas S."/>
            <person name="Chen F."/>
            <person name="Nolan M."/>
            <person name="Bruce D."/>
            <person name="Goodwin L."/>
            <person name="Pitluck S."/>
            <person name="Ivanova N."/>
            <person name="Mavromatis K."/>
            <person name="Mikhailova N."/>
            <person name="Pati A."/>
            <person name="Chen A."/>
            <person name="Palaniappan K."/>
            <person name="Land M."/>
            <person name="Hauser L."/>
            <person name="Chang Y.J."/>
            <person name="Jeffries C.D."/>
            <person name="Chain P."/>
            <person name="Saunders E."/>
            <person name="Brettin T."/>
            <person name="Detter J.C."/>
            <person name="Goker M."/>
            <person name="Bristow J."/>
            <person name="Eisen J.A."/>
            <person name="Markowitz V."/>
            <person name="Hugenholtz P."/>
            <person name="Kyrpides N.C."/>
            <person name="Klenk H.P."/>
            <person name="Han C."/>
        </authorList>
    </citation>
    <scope>NUCLEOTIDE SEQUENCE [LARGE SCALE GENOMIC DNA]</scope>
    <source>
        <strain evidence="12">ATCC 49208 / DSM 771 / VKM B-1644</strain>
    </source>
</reference>
<dbReference type="SUPFAM" id="SSF52402">
    <property type="entry name" value="Adenine nucleotide alpha hydrolases-like"/>
    <property type="match status" value="1"/>
</dbReference>
<evidence type="ECO:0000313" key="12">
    <source>
        <dbReference type="Proteomes" id="UP000002217"/>
    </source>
</evidence>
<keyword evidence="5 9" id="KW-0067">ATP-binding</keyword>
<comment type="pathway">
    <text evidence="1">Amino-acid biosynthesis; L-asparagine biosynthesis; L-asparagine from L-aspartate (L-Gln route): step 1/1.</text>
</comment>
<evidence type="ECO:0000256" key="9">
    <source>
        <dbReference type="PIRSR" id="PIRSR001589-2"/>
    </source>
</evidence>
<comment type="catalytic activity">
    <reaction evidence="8">
        <text>L-aspartate + L-glutamine + ATP + H2O = L-asparagine + L-glutamate + AMP + diphosphate + H(+)</text>
        <dbReference type="Rhea" id="RHEA:12228"/>
        <dbReference type="ChEBI" id="CHEBI:15377"/>
        <dbReference type="ChEBI" id="CHEBI:15378"/>
        <dbReference type="ChEBI" id="CHEBI:29985"/>
        <dbReference type="ChEBI" id="CHEBI:29991"/>
        <dbReference type="ChEBI" id="CHEBI:30616"/>
        <dbReference type="ChEBI" id="CHEBI:33019"/>
        <dbReference type="ChEBI" id="CHEBI:58048"/>
        <dbReference type="ChEBI" id="CHEBI:58359"/>
        <dbReference type="ChEBI" id="CHEBI:456215"/>
        <dbReference type="EC" id="6.3.5.4"/>
    </reaction>
</comment>
<dbReference type="EC" id="6.3.5.4" evidence="3"/>
<dbReference type="InterPro" id="IPR006426">
    <property type="entry name" value="Asn_synth_AEB"/>
</dbReference>
<dbReference type="AlphaFoldDB" id="C8W5K6"/>
<dbReference type="Gene3D" id="3.60.20.10">
    <property type="entry name" value="Glutamine Phosphoribosylpyrophosphate, subunit 1, domain 1"/>
    <property type="match status" value="1"/>
</dbReference>
<dbReference type="InterPro" id="IPR017932">
    <property type="entry name" value="GATase_2_dom"/>
</dbReference>
<evidence type="ECO:0000313" key="11">
    <source>
        <dbReference type="EMBL" id="ACV64006.1"/>
    </source>
</evidence>
<dbReference type="InterPro" id="IPR029055">
    <property type="entry name" value="Ntn_hydrolases_N"/>
</dbReference>
<dbReference type="Gene3D" id="3.40.50.620">
    <property type="entry name" value="HUPs"/>
    <property type="match status" value="2"/>
</dbReference>
<evidence type="ECO:0000256" key="2">
    <source>
        <dbReference type="ARBA" id="ARBA00005752"/>
    </source>
</evidence>
<comment type="similarity">
    <text evidence="2">Belongs to the asparagine synthetase family.</text>
</comment>
<dbReference type="GO" id="GO:0004066">
    <property type="term" value="F:asparagine synthase (glutamine-hydrolyzing) activity"/>
    <property type="evidence" value="ECO:0007669"/>
    <property type="project" value="UniProtKB-EC"/>
</dbReference>
<dbReference type="HOGENOM" id="CLU_014658_3_3_9"/>
<dbReference type="OrthoDB" id="9763290at2"/>
<feature type="binding site" evidence="9">
    <location>
        <position position="297"/>
    </location>
    <ligand>
        <name>ATP</name>
        <dbReference type="ChEBI" id="CHEBI:30616"/>
    </ligand>
</feature>
<dbReference type="KEGG" id="dae:Dtox_3272"/>
<protein>
    <recommendedName>
        <fullName evidence="3">asparagine synthase (glutamine-hydrolyzing)</fullName>
        <ecNumber evidence="3">6.3.5.4</ecNumber>
    </recommendedName>
</protein>
<sequence length="654" mass="75819">MSAICGIYYYDDRRISPETGAAMMRKLGINHADAVGTWQDGQVFLGCHIQCITLESHREILPYHDGLSGLTITADAIIDNRTDLFDKLGINYSHREGMPDSTLILLAYRKWGVDCPKYLLGDFAFAIWDENRRELFCVVDPTGTRAFYYYQSAELFVFSTLLKPLFVLPEVTRERNEIWIADFLADPSVKHQLDPELTLYKNVFLLPAGHTLRIWPDGVMKRTYWEAERQPELKLKSDGEYEEAFRQVLGEAVQCRLRCARPVGVMMSGGLDSTSVACMAARKLNETGHRIQAFTSVPIKDYRDWLPASWLADETPYIEAIKEHFENIDANYCRFDDKHSLSDTKQAFAMLEQPYKILENLFWIDGILAAAKERNIGVVLHGSAGNVTISWGYIQPYLQSLFRAGQWCCLFRESWAYARCQRNPLRALLGLYKALMPYKIQKKYDQLKNRSQFINWQYLLSPINRDFAYRTAVQERLERIEKVKLNINKSDSYELRRKFLSPEVFSHMGVISTKLSLKYGVAWRDPTMDKRVIEFCLSVPDNQFARGDKSRFLLRRAMEGILPDKVRLNRTVRGKQSADLTQRLQPCWPQLIAEIKKIGDRESERIYLDILKIREELTKFTTLSDESPDNTSLRMLLRSLIFSRFLKYEESTMG</sequence>
<dbReference type="InterPro" id="IPR001962">
    <property type="entry name" value="Asn_synthase"/>
</dbReference>
<dbReference type="GO" id="GO:0006529">
    <property type="term" value="P:asparagine biosynthetic process"/>
    <property type="evidence" value="ECO:0007669"/>
    <property type="project" value="UniProtKB-KW"/>
</dbReference>
<dbReference type="PIRSF" id="PIRSF001589">
    <property type="entry name" value="Asn_synthetase_glu-h"/>
    <property type="match status" value="1"/>
</dbReference>